<protein>
    <submittedName>
        <fullName evidence="6">RAP guanine nucleotide exchange factor 4</fullName>
    </submittedName>
</protein>
<dbReference type="InterPro" id="IPR023578">
    <property type="entry name" value="Ras_GEF_dom_sf"/>
</dbReference>
<dbReference type="Pfam" id="PF00618">
    <property type="entry name" value="RasGEF_N"/>
    <property type="match status" value="1"/>
</dbReference>
<feature type="region of interest" description="Disordered" evidence="3">
    <location>
        <begin position="183"/>
        <end position="223"/>
    </location>
</feature>
<sequence length="996" mass="109238">MNDAPPGHHGTYHQAYRLAPGDATPLNSHSAGRRTSTPSAATDNLRPRRPLGPRRASSPGRGQPTPPPPSPPLSRPPASSSFYISEPISPRAANTGRRCPSAAAAAKSTTPTLPSAAASSATNTTSSAAAAAAPTVSATPSSTLTTAYPATDTPGPDRVNRESVISILDDPFFLRYDYDPSSDAESPFSHLPSPPRAAADHQPGGDENGASPRWPPPRRESLTISPSPFLAHTVASMESYTIAVIGSAGAGKSTFIQKVLGLSRPPIGSSASVRLVVDNITQGVSLFELDLENFDQTASSQTMQWPKQINGHIVPRPDAALLLYDVTTPESVRPLPQAMTAITNAGLPSILVACKCEIDEDDWEVDADGIAGHKVFKSCIGAYKVSSDKPDISRGCLQAILKAAIAHRREQSETVPRRRAQSAVNLEAPENPAARPLSQQSKHSRASSELSALKGFGMQPSESYRARASKNSGQVYRTDKPGTDYYLDVEESDSEGQTYSDDIPILQRSEENFVERPPKITGVPLAELVDRLLAVKLSRADINFLDIFLCLYRKFTTPTELFSAILARLDRVRDDKTAHYLSKTGTQLRIIEVIAKWVSLYPGDFAKISTRRSLFEFIQHLSTEPVFSVASQQMRRSLRRSSLEDDDTGWATSDNSSTEADDQRLSKEIGELSASIGMVQVDEDGDGGPEPSAPLDFAGQPGGQVQFHSYDEYEREAASLEPADLHPMNKTRYHIFMDLSDDDIADELTRIDWILFSSIRIRDLVRYVSLSTTQKEKATSLKNVNRMINHFNHIAKWVANLILLRDKAKHRAQMLEKFMNIALKLRLLNNYNGLAAILAGINGTAIHRLAQTRQLVSPEVQKRFARAVVLMGTQKSHSAYRLAWENSPPPRIPFVPLHLRDLVNAEEGSKTFVGPNGERVNWRKFEVLGDVLLPLMKSQGTAYPNLVKNILSRELILGCRMPTDDEEIYQRSIELESSNSTGVFDPAKKKFPWFAK</sequence>
<dbReference type="CDD" id="cd00882">
    <property type="entry name" value="Ras_like_GTPase"/>
    <property type="match status" value="1"/>
</dbReference>
<keyword evidence="7" id="KW-1185">Reference proteome</keyword>
<dbReference type="SUPFAM" id="SSF48366">
    <property type="entry name" value="Ras GEF"/>
    <property type="match status" value="1"/>
</dbReference>
<dbReference type="AlphaFoldDB" id="A0A168GS88"/>
<dbReference type="GO" id="GO:0005886">
    <property type="term" value="C:plasma membrane"/>
    <property type="evidence" value="ECO:0007669"/>
    <property type="project" value="TreeGrafter"/>
</dbReference>
<evidence type="ECO:0000313" key="6">
    <source>
        <dbReference type="EMBL" id="OAA76854.1"/>
    </source>
</evidence>
<dbReference type="Gene3D" id="1.20.870.10">
    <property type="entry name" value="Son of sevenless (SoS) protein Chain: S domain 1"/>
    <property type="match status" value="1"/>
</dbReference>
<dbReference type="CDD" id="cd00155">
    <property type="entry name" value="RasGEF"/>
    <property type="match status" value="1"/>
</dbReference>
<comment type="caution">
    <text evidence="6">The sequence shown here is derived from an EMBL/GenBank/DDBJ whole genome shotgun (WGS) entry which is preliminary data.</text>
</comment>
<proteinExistence type="predicted"/>
<reference evidence="6 7" key="1">
    <citation type="journal article" date="2016" name="Genome Biol. Evol.">
        <title>Divergent and convergent evolution of fungal pathogenicity.</title>
        <authorList>
            <person name="Shang Y."/>
            <person name="Xiao G."/>
            <person name="Zheng P."/>
            <person name="Cen K."/>
            <person name="Zhan S."/>
            <person name="Wang C."/>
        </authorList>
    </citation>
    <scope>NUCLEOTIDE SEQUENCE [LARGE SCALE GENOMIC DNA]</scope>
    <source>
        <strain evidence="6 7">RCEF 1005</strain>
    </source>
</reference>
<name>A0A168GS88_CORDF</name>
<feature type="region of interest" description="Disordered" evidence="3">
    <location>
        <begin position="1"/>
        <end position="163"/>
    </location>
</feature>
<evidence type="ECO:0000313" key="7">
    <source>
        <dbReference type="Proteomes" id="UP000076881"/>
    </source>
</evidence>
<dbReference type="GO" id="GO:0005085">
    <property type="term" value="F:guanyl-nucleotide exchange factor activity"/>
    <property type="evidence" value="ECO:0007669"/>
    <property type="project" value="UniProtKB-KW"/>
</dbReference>
<dbReference type="PROSITE" id="PS50212">
    <property type="entry name" value="RASGEF_NTER"/>
    <property type="match status" value="1"/>
</dbReference>
<dbReference type="PROSITE" id="PS50009">
    <property type="entry name" value="RASGEF_CAT"/>
    <property type="match status" value="1"/>
</dbReference>
<feature type="compositionally biased region" description="Polar residues" evidence="3">
    <location>
        <begin position="25"/>
        <end position="42"/>
    </location>
</feature>
<feature type="compositionally biased region" description="Pro residues" evidence="3">
    <location>
        <begin position="64"/>
        <end position="75"/>
    </location>
</feature>
<evidence type="ECO:0000259" key="4">
    <source>
        <dbReference type="PROSITE" id="PS50009"/>
    </source>
</evidence>
<dbReference type="InterPro" id="IPR008937">
    <property type="entry name" value="Ras-like_GEF"/>
</dbReference>
<dbReference type="Proteomes" id="UP000076881">
    <property type="component" value="Unassembled WGS sequence"/>
</dbReference>
<dbReference type="STRING" id="1081108.A0A168GS88"/>
<feature type="compositionally biased region" description="Low complexity" evidence="3">
    <location>
        <begin position="100"/>
        <end position="151"/>
    </location>
</feature>
<dbReference type="InterPro" id="IPR001895">
    <property type="entry name" value="RASGEF_cat_dom"/>
</dbReference>
<dbReference type="PANTHER" id="PTHR23113:SF348">
    <property type="entry name" value="GUANYL-NUCLEOTIDE EXCHANGE FACTOR RASGEF, PUTATIVE (AFU_ORTHOLOGUE AFUA_1G04700)-RELATED"/>
    <property type="match status" value="1"/>
</dbReference>
<evidence type="ECO:0000256" key="3">
    <source>
        <dbReference type="SAM" id="MobiDB-lite"/>
    </source>
</evidence>
<dbReference type="SMART" id="SM00147">
    <property type="entry name" value="RasGEF"/>
    <property type="match status" value="1"/>
</dbReference>
<feature type="region of interest" description="Disordered" evidence="3">
    <location>
        <begin position="408"/>
        <end position="485"/>
    </location>
</feature>
<gene>
    <name evidence="6" type="ORF">LEL_06538</name>
</gene>
<dbReference type="Gene3D" id="1.10.840.10">
    <property type="entry name" value="Ras guanine-nucleotide exchange factors catalytic domain"/>
    <property type="match status" value="1"/>
</dbReference>
<accession>A0A168GS88</accession>
<dbReference type="GO" id="GO:0007265">
    <property type="term" value="P:Ras protein signal transduction"/>
    <property type="evidence" value="ECO:0007669"/>
    <property type="project" value="TreeGrafter"/>
</dbReference>
<dbReference type="InterPro" id="IPR036964">
    <property type="entry name" value="RASGEF_cat_dom_sf"/>
</dbReference>
<keyword evidence="1 2" id="KW-0344">Guanine-nucleotide releasing factor</keyword>
<feature type="domain" description="Ras-GEF" evidence="4">
    <location>
        <begin position="740"/>
        <end position="978"/>
    </location>
</feature>
<dbReference type="Gene3D" id="3.40.50.300">
    <property type="entry name" value="P-loop containing nucleotide triphosphate hydrolases"/>
    <property type="match status" value="1"/>
</dbReference>
<dbReference type="PANTHER" id="PTHR23113">
    <property type="entry name" value="GUANINE NUCLEOTIDE EXCHANGE FACTOR"/>
    <property type="match status" value="1"/>
</dbReference>
<dbReference type="InterPro" id="IPR027417">
    <property type="entry name" value="P-loop_NTPase"/>
</dbReference>
<feature type="domain" description="N-terminal Ras-GEF" evidence="5">
    <location>
        <begin position="516"/>
        <end position="642"/>
    </location>
</feature>
<dbReference type="SUPFAM" id="SSF52540">
    <property type="entry name" value="P-loop containing nucleoside triphosphate hydrolases"/>
    <property type="match status" value="1"/>
</dbReference>
<evidence type="ECO:0000259" key="5">
    <source>
        <dbReference type="PROSITE" id="PS50212"/>
    </source>
</evidence>
<dbReference type="Pfam" id="PF00617">
    <property type="entry name" value="RasGEF"/>
    <property type="match status" value="1"/>
</dbReference>
<feature type="region of interest" description="Disordered" evidence="3">
    <location>
        <begin position="638"/>
        <end position="665"/>
    </location>
</feature>
<dbReference type="InterPro" id="IPR000651">
    <property type="entry name" value="Ras-like_Gua-exchang_fac_N"/>
</dbReference>
<organism evidence="6 7">
    <name type="scientific">Akanthomyces lecanii RCEF 1005</name>
    <dbReference type="NCBI Taxonomy" id="1081108"/>
    <lineage>
        <taxon>Eukaryota</taxon>
        <taxon>Fungi</taxon>
        <taxon>Dikarya</taxon>
        <taxon>Ascomycota</taxon>
        <taxon>Pezizomycotina</taxon>
        <taxon>Sordariomycetes</taxon>
        <taxon>Hypocreomycetidae</taxon>
        <taxon>Hypocreales</taxon>
        <taxon>Cordycipitaceae</taxon>
        <taxon>Akanthomyces</taxon>
        <taxon>Cordyceps confragosa</taxon>
    </lineage>
</organism>
<dbReference type="OrthoDB" id="28357at2759"/>
<dbReference type="EMBL" id="AZHF01000004">
    <property type="protein sequence ID" value="OAA76854.1"/>
    <property type="molecule type" value="Genomic_DNA"/>
</dbReference>
<dbReference type="CDD" id="cd06224">
    <property type="entry name" value="REM"/>
    <property type="match status" value="1"/>
</dbReference>
<evidence type="ECO:0000256" key="1">
    <source>
        <dbReference type="ARBA" id="ARBA00022658"/>
    </source>
</evidence>
<feature type="region of interest" description="Disordered" evidence="3">
    <location>
        <begin position="680"/>
        <end position="699"/>
    </location>
</feature>
<evidence type="ECO:0000256" key="2">
    <source>
        <dbReference type="PROSITE-ProRule" id="PRU00168"/>
    </source>
</evidence>
<feature type="compositionally biased region" description="Low complexity" evidence="3">
    <location>
        <begin position="53"/>
        <end position="63"/>
    </location>
</feature>